<organism evidence="2">
    <name type="scientific">Beroe abyssicola</name>
    <name type="common">Comb jelly</name>
    <dbReference type="NCBI Taxonomy" id="320166"/>
    <lineage>
        <taxon>Eukaryota</taxon>
        <taxon>Metazoa</taxon>
        <taxon>Ctenophora</taxon>
        <taxon>Nuda</taxon>
        <taxon>Beroida</taxon>
        <taxon>Beroidae</taxon>
        <taxon>Beroe</taxon>
    </lineage>
</organism>
<dbReference type="EMBL" id="KM233821">
    <property type="protein sequence ID" value="AIW06471.1"/>
    <property type="molecule type" value="mRNA"/>
</dbReference>
<dbReference type="Gene3D" id="2.60.120.330">
    <property type="entry name" value="B-lactam Antibiotic, Isopenicillin N Synthase, Chain"/>
    <property type="match status" value="1"/>
</dbReference>
<proteinExistence type="evidence at transcript level"/>
<name>A0A0A0RX55_BERAB</name>
<dbReference type="InterPro" id="IPR027443">
    <property type="entry name" value="IPNS-like_sf"/>
</dbReference>
<protein>
    <submittedName>
        <fullName evidence="2">Putative isopenicillin-n-synthase</fullName>
    </submittedName>
</protein>
<dbReference type="Pfam" id="PF03171">
    <property type="entry name" value="2OG-FeII_Oxy"/>
    <property type="match status" value="1"/>
</dbReference>
<sequence>MNMNSEFDNVTLSELEHEDSTVTILSTFNYTGLQVLYQNKYWDVPPSGNGFIVNIGTLVEDIADNKIIAVKHRVKQMDFIRHSVPCFFNPSFDADIGKSISGRQTKAGKKYNIFGEWMRSYLPLVEPGLLNDNIIK</sequence>
<dbReference type="InterPro" id="IPR044861">
    <property type="entry name" value="IPNS-like_FE2OG_OXY"/>
</dbReference>
<evidence type="ECO:0000313" key="2">
    <source>
        <dbReference type="EMBL" id="AIW06471.1"/>
    </source>
</evidence>
<reference evidence="2" key="1">
    <citation type="journal article" date="2015" name="PLoS ONE">
        <title>Occurrence of Isopenicillin-N-Synthase Homologs in Bioluminescent Ctenophores and Implications for Coelenterazine Biosynthesis.</title>
        <authorList>
            <person name="Francis W.R."/>
            <person name="Shaner N.C."/>
            <person name="Christianson L.M."/>
            <person name="Powers M.L."/>
            <person name="Haddock S.H."/>
        </authorList>
    </citation>
    <scope>NUCLEOTIDE SEQUENCE</scope>
</reference>
<dbReference type="AlphaFoldDB" id="A0A0A0RX55"/>
<evidence type="ECO:0000259" key="1">
    <source>
        <dbReference type="Pfam" id="PF03171"/>
    </source>
</evidence>
<dbReference type="SUPFAM" id="SSF51197">
    <property type="entry name" value="Clavaminate synthase-like"/>
    <property type="match status" value="1"/>
</dbReference>
<feature type="domain" description="Isopenicillin N synthase-like Fe(2+) 2OG dioxygenase" evidence="1">
    <location>
        <begin position="16"/>
        <end position="90"/>
    </location>
</feature>
<accession>A0A0A0RX55</accession>